<evidence type="ECO:0000313" key="1">
    <source>
        <dbReference type="EMBL" id="KAF7196156.1"/>
    </source>
</evidence>
<sequence>MKPTIRTTGALPAFNATEAVTTFCAAAITVEREITQGVGRRRAGFAVGGVAEKDAYLLFRCRLTWTNGRTREIVVDNFQICGHKDSRESGLRPFQTSDVLATNSRVAQSGRTWNNSFACSSQLHRATRW</sequence>
<dbReference type="AlphaFoldDB" id="A0A8H6RPM3"/>
<dbReference type="Proteomes" id="UP000660729">
    <property type="component" value="Unassembled WGS sequence"/>
</dbReference>
<gene>
    <name evidence="1" type="ORF">HII31_02557</name>
</gene>
<dbReference type="OrthoDB" id="10612974at2759"/>
<name>A0A8H6RPM3_9PEZI</name>
<evidence type="ECO:0000313" key="2">
    <source>
        <dbReference type="Proteomes" id="UP000660729"/>
    </source>
</evidence>
<organism evidence="1 2">
    <name type="scientific">Pseudocercospora fuligena</name>
    <dbReference type="NCBI Taxonomy" id="685502"/>
    <lineage>
        <taxon>Eukaryota</taxon>
        <taxon>Fungi</taxon>
        <taxon>Dikarya</taxon>
        <taxon>Ascomycota</taxon>
        <taxon>Pezizomycotina</taxon>
        <taxon>Dothideomycetes</taxon>
        <taxon>Dothideomycetidae</taxon>
        <taxon>Mycosphaerellales</taxon>
        <taxon>Mycosphaerellaceae</taxon>
        <taxon>Pseudocercospora</taxon>
    </lineage>
</organism>
<accession>A0A8H6RPM3</accession>
<dbReference type="EMBL" id="JABCIY010000031">
    <property type="protein sequence ID" value="KAF7196156.1"/>
    <property type="molecule type" value="Genomic_DNA"/>
</dbReference>
<protein>
    <submittedName>
        <fullName evidence="1">Uncharacterized protein</fullName>
    </submittedName>
</protein>
<comment type="caution">
    <text evidence="1">The sequence shown here is derived from an EMBL/GenBank/DDBJ whole genome shotgun (WGS) entry which is preliminary data.</text>
</comment>
<keyword evidence="2" id="KW-1185">Reference proteome</keyword>
<proteinExistence type="predicted"/>
<reference evidence="1" key="1">
    <citation type="submission" date="2020-04" db="EMBL/GenBank/DDBJ databases">
        <title>Draft genome resource of the tomato pathogen Pseudocercospora fuligena.</title>
        <authorList>
            <person name="Zaccaron A."/>
        </authorList>
    </citation>
    <scope>NUCLEOTIDE SEQUENCE</scope>
    <source>
        <strain evidence="1">PF001</strain>
    </source>
</reference>